<dbReference type="Gene3D" id="3.10.580.10">
    <property type="entry name" value="CBS-domain"/>
    <property type="match status" value="1"/>
</dbReference>
<gene>
    <name evidence="4" type="ORF">GCM10011357_08590</name>
</gene>
<organism evidence="4 5">
    <name type="scientific">Lacimicrobium alkaliphilum</name>
    <dbReference type="NCBI Taxonomy" id="1526571"/>
    <lineage>
        <taxon>Bacteria</taxon>
        <taxon>Pseudomonadati</taxon>
        <taxon>Pseudomonadota</taxon>
        <taxon>Gammaproteobacteria</taxon>
        <taxon>Alteromonadales</taxon>
        <taxon>Alteromonadaceae</taxon>
        <taxon>Lacimicrobium</taxon>
    </lineage>
</organism>
<keyword evidence="1 2" id="KW-0129">CBS domain</keyword>
<dbReference type="PROSITE" id="PS51371">
    <property type="entry name" value="CBS"/>
    <property type="match status" value="2"/>
</dbReference>
<dbReference type="RefSeq" id="WP_099032969.1">
    <property type="nucleotide sequence ID" value="NZ_BMGJ01000002.1"/>
</dbReference>
<comment type="caution">
    <text evidence="4">The sequence shown here is derived from an EMBL/GenBank/DDBJ whole genome shotgun (WGS) entry which is preliminary data.</text>
</comment>
<evidence type="ECO:0000259" key="3">
    <source>
        <dbReference type="PROSITE" id="PS51371"/>
    </source>
</evidence>
<name>A0ABQ1R1S3_9ALTE</name>
<dbReference type="Proteomes" id="UP000614272">
    <property type="component" value="Unassembled WGS sequence"/>
</dbReference>
<proteinExistence type="predicted"/>
<dbReference type="CDD" id="cd04584">
    <property type="entry name" value="CBS_pair_AcuB_like"/>
    <property type="match status" value="1"/>
</dbReference>
<sequence length="160" mass="18305">MKVSKIMTTNVVTVGLDDNLGKVYQIFEKHRFHHVLVVSGKTLLGIISDRDLLKHLSPRIGTPMANQHDQAAFRRKVSQIMSRELIVILENESVLQAVRLFNRHRISCLPVVNAERQWVGILSWRDVFRQIEKVKGSPTLLIPEKPAKQQEVQLADPDKI</sequence>
<feature type="domain" description="CBS" evidence="3">
    <location>
        <begin position="81"/>
        <end position="139"/>
    </location>
</feature>
<feature type="domain" description="CBS" evidence="3">
    <location>
        <begin position="7"/>
        <end position="64"/>
    </location>
</feature>
<dbReference type="Pfam" id="PF00571">
    <property type="entry name" value="CBS"/>
    <property type="match status" value="2"/>
</dbReference>
<evidence type="ECO:0000313" key="4">
    <source>
        <dbReference type="EMBL" id="GGD55170.1"/>
    </source>
</evidence>
<evidence type="ECO:0000256" key="2">
    <source>
        <dbReference type="PROSITE-ProRule" id="PRU00703"/>
    </source>
</evidence>
<dbReference type="PANTHER" id="PTHR43080:SF2">
    <property type="entry name" value="CBS DOMAIN-CONTAINING PROTEIN"/>
    <property type="match status" value="1"/>
</dbReference>
<protein>
    <submittedName>
        <fullName evidence="4">CBS domain-containing protein</fullName>
    </submittedName>
</protein>
<accession>A0ABQ1R1S3</accession>
<dbReference type="SUPFAM" id="SSF54631">
    <property type="entry name" value="CBS-domain pair"/>
    <property type="match status" value="1"/>
</dbReference>
<keyword evidence="5" id="KW-1185">Reference proteome</keyword>
<evidence type="ECO:0000313" key="5">
    <source>
        <dbReference type="Proteomes" id="UP000614272"/>
    </source>
</evidence>
<dbReference type="InterPro" id="IPR000644">
    <property type="entry name" value="CBS_dom"/>
</dbReference>
<dbReference type="InterPro" id="IPR051257">
    <property type="entry name" value="Diverse_CBS-Domain"/>
</dbReference>
<evidence type="ECO:0000256" key="1">
    <source>
        <dbReference type="ARBA" id="ARBA00023122"/>
    </source>
</evidence>
<dbReference type="PANTHER" id="PTHR43080">
    <property type="entry name" value="CBS DOMAIN-CONTAINING PROTEIN CBSX3, MITOCHONDRIAL"/>
    <property type="match status" value="1"/>
</dbReference>
<dbReference type="EMBL" id="BMGJ01000002">
    <property type="protein sequence ID" value="GGD55170.1"/>
    <property type="molecule type" value="Genomic_DNA"/>
</dbReference>
<reference evidence="5" key="1">
    <citation type="journal article" date="2019" name="Int. J. Syst. Evol. Microbiol.">
        <title>The Global Catalogue of Microorganisms (GCM) 10K type strain sequencing project: providing services to taxonomists for standard genome sequencing and annotation.</title>
        <authorList>
            <consortium name="The Broad Institute Genomics Platform"/>
            <consortium name="The Broad Institute Genome Sequencing Center for Infectious Disease"/>
            <person name="Wu L."/>
            <person name="Ma J."/>
        </authorList>
    </citation>
    <scope>NUCLEOTIDE SEQUENCE [LARGE SCALE GENOMIC DNA]</scope>
    <source>
        <strain evidence="5">CGMCC 1.12923</strain>
    </source>
</reference>
<dbReference type="SMART" id="SM00116">
    <property type="entry name" value="CBS"/>
    <property type="match status" value="2"/>
</dbReference>
<dbReference type="InterPro" id="IPR046342">
    <property type="entry name" value="CBS_dom_sf"/>
</dbReference>